<dbReference type="PROSITE" id="PS50104">
    <property type="entry name" value="TIR"/>
    <property type="match status" value="1"/>
</dbReference>
<evidence type="ECO:0000313" key="4">
    <source>
        <dbReference type="Proteomes" id="UP001558713"/>
    </source>
</evidence>
<dbReference type="SMART" id="SM00255">
    <property type="entry name" value="TIR"/>
    <property type="match status" value="1"/>
</dbReference>
<dbReference type="PANTHER" id="PTHR32009:SF109">
    <property type="entry name" value="TOLL-INTERLEUKIN-RESISTANCE (TIR) DOMAIN FAMILY PROTEIN"/>
    <property type="match status" value="1"/>
</dbReference>
<dbReference type="Gene3D" id="3.40.50.10140">
    <property type="entry name" value="Toll/interleukin-1 receptor homology (TIR) domain"/>
    <property type="match status" value="1"/>
</dbReference>
<evidence type="ECO:0000313" key="3">
    <source>
        <dbReference type="EMBL" id="KAL1218401.1"/>
    </source>
</evidence>
<dbReference type="SUPFAM" id="SSF52200">
    <property type="entry name" value="Toll/Interleukin receptor TIR domain"/>
    <property type="match status" value="1"/>
</dbReference>
<gene>
    <name evidence="3" type="ORF">V5N11_026159</name>
</gene>
<keyword evidence="1" id="KW-0520">NAD</keyword>
<dbReference type="AlphaFoldDB" id="A0ABD1BMM0"/>
<name>A0ABD1BMM0_CARAN</name>
<reference evidence="3 4" key="1">
    <citation type="submission" date="2024-04" db="EMBL/GenBank/DDBJ databases">
        <title>Genome assembly C_amara_ONT_v2.</title>
        <authorList>
            <person name="Yant L."/>
            <person name="Moore C."/>
            <person name="Slenker M."/>
        </authorList>
    </citation>
    <scope>NUCLEOTIDE SEQUENCE [LARGE SCALE GENOMIC DNA]</scope>
    <source>
        <tissue evidence="3">Leaf</tissue>
    </source>
</reference>
<sequence length="187" mass="21085">MAGSSTIEQLPPQHQVFINFRGQELRRTFVSHLVNALKSNGINVFVDMHAGRGGIELLLKRIEESRIALVIISQRYTESTWCLRELAKIKDCVDETKLVAIPIFYKLDPSTVGHLRGEFGDAFRDLKESDAMEKKEWKNALKWIPSLMGITIDDKSDEGETLQEIVENVKILLAKITSEGSQEASVD</sequence>
<feature type="domain" description="TIR" evidence="2">
    <location>
        <begin position="12"/>
        <end position="173"/>
    </location>
</feature>
<proteinExistence type="predicted"/>
<dbReference type="InterPro" id="IPR035897">
    <property type="entry name" value="Toll_tir_struct_dom_sf"/>
</dbReference>
<comment type="caution">
    <text evidence="3">The sequence shown here is derived from an EMBL/GenBank/DDBJ whole genome shotgun (WGS) entry which is preliminary data.</text>
</comment>
<dbReference type="Pfam" id="PF01582">
    <property type="entry name" value="TIR"/>
    <property type="match status" value="1"/>
</dbReference>
<dbReference type="PANTHER" id="PTHR32009">
    <property type="entry name" value="TMV RESISTANCE PROTEIN N-LIKE"/>
    <property type="match status" value="1"/>
</dbReference>
<dbReference type="EMBL" id="JBANAX010000213">
    <property type="protein sequence ID" value="KAL1218401.1"/>
    <property type="molecule type" value="Genomic_DNA"/>
</dbReference>
<protein>
    <submittedName>
        <fullName evidence="3">Disease resistance protein RPS4B</fullName>
    </submittedName>
</protein>
<evidence type="ECO:0000256" key="1">
    <source>
        <dbReference type="ARBA" id="ARBA00023027"/>
    </source>
</evidence>
<dbReference type="InterPro" id="IPR000157">
    <property type="entry name" value="TIR_dom"/>
</dbReference>
<dbReference type="Proteomes" id="UP001558713">
    <property type="component" value="Unassembled WGS sequence"/>
</dbReference>
<dbReference type="FunFam" id="3.40.50.10140:FF:000007">
    <property type="entry name" value="Disease resistance protein (TIR-NBS-LRR class)"/>
    <property type="match status" value="1"/>
</dbReference>
<evidence type="ECO:0000259" key="2">
    <source>
        <dbReference type="PROSITE" id="PS50104"/>
    </source>
</evidence>
<accession>A0ABD1BMM0</accession>
<organism evidence="3 4">
    <name type="scientific">Cardamine amara subsp. amara</name>
    <dbReference type="NCBI Taxonomy" id="228776"/>
    <lineage>
        <taxon>Eukaryota</taxon>
        <taxon>Viridiplantae</taxon>
        <taxon>Streptophyta</taxon>
        <taxon>Embryophyta</taxon>
        <taxon>Tracheophyta</taxon>
        <taxon>Spermatophyta</taxon>
        <taxon>Magnoliopsida</taxon>
        <taxon>eudicotyledons</taxon>
        <taxon>Gunneridae</taxon>
        <taxon>Pentapetalae</taxon>
        <taxon>rosids</taxon>
        <taxon>malvids</taxon>
        <taxon>Brassicales</taxon>
        <taxon>Brassicaceae</taxon>
        <taxon>Cardamineae</taxon>
        <taxon>Cardamine</taxon>
    </lineage>
</organism>
<keyword evidence="4" id="KW-1185">Reference proteome</keyword>